<dbReference type="SMART" id="SM00116">
    <property type="entry name" value="CBS"/>
    <property type="match status" value="2"/>
</dbReference>
<dbReference type="PROSITE" id="PS51371">
    <property type="entry name" value="CBS"/>
    <property type="match status" value="2"/>
</dbReference>
<dbReference type="InterPro" id="IPR000644">
    <property type="entry name" value="CBS_dom"/>
</dbReference>
<proteinExistence type="predicted"/>
<accession>K0B4I3</accession>
<evidence type="ECO:0000313" key="5">
    <source>
        <dbReference type="Proteomes" id="UP000006094"/>
    </source>
</evidence>
<keyword evidence="1 2" id="KW-0129">CBS domain</keyword>
<dbReference type="PANTHER" id="PTHR43080">
    <property type="entry name" value="CBS DOMAIN-CONTAINING PROTEIN CBSX3, MITOCHONDRIAL"/>
    <property type="match status" value="1"/>
</dbReference>
<dbReference type="AlphaFoldDB" id="K0B4I3"/>
<name>K0B4I3_GOTA9</name>
<dbReference type="PANTHER" id="PTHR43080:SF26">
    <property type="entry name" value="REGULATORY PROTEIN"/>
    <property type="match status" value="1"/>
</dbReference>
<evidence type="ECO:0000256" key="2">
    <source>
        <dbReference type="PROSITE-ProRule" id="PRU00703"/>
    </source>
</evidence>
<dbReference type="InterPro" id="IPR051257">
    <property type="entry name" value="Diverse_CBS-Domain"/>
</dbReference>
<dbReference type="Pfam" id="PF00571">
    <property type="entry name" value="CBS"/>
    <property type="match status" value="2"/>
</dbReference>
<sequence length="146" mass="16124">MKAKDIMETSVITVDPDTTIEELAKVLTENNISGVPVVENEKIIGIVTEGDLLHKEVNPKTPGVYSVMGGFAYLKEFEKYKLELQKLSAHKASEIMTTKLELVTEDTEIKEIASIMINKNINRVPVVRDGKLVGIVSRADVLKTLA</sequence>
<protein>
    <submittedName>
        <fullName evidence="4">CBS domain-containing protein</fullName>
    </submittedName>
</protein>
<feature type="domain" description="CBS" evidence="3">
    <location>
        <begin position="7"/>
        <end position="63"/>
    </location>
</feature>
<dbReference type="KEGG" id="cad:Curi_c24510"/>
<feature type="domain" description="CBS" evidence="3">
    <location>
        <begin position="96"/>
        <end position="146"/>
    </location>
</feature>
<dbReference type="STRING" id="1128398.Curi_c24510"/>
<dbReference type="Gene3D" id="3.10.580.10">
    <property type="entry name" value="CBS-domain"/>
    <property type="match status" value="1"/>
</dbReference>
<keyword evidence="5" id="KW-1185">Reference proteome</keyword>
<reference evidence="4 5" key="1">
    <citation type="journal article" date="2012" name="PLoS ONE">
        <title>The purine-utilizing bacterium Clostridium acidurici 9a: a genome-guided metabolic reconsideration.</title>
        <authorList>
            <person name="Hartwich K."/>
            <person name="Poehlein A."/>
            <person name="Daniel R."/>
        </authorList>
    </citation>
    <scope>NUCLEOTIDE SEQUENCE [LARGE SCALE GENOMIC DNA]</scope>
    <source>
        <strain evidence="5">ATCC 7906 / DSM 604 / BCRC 14475 / CIP 104303 / KCTC 5404 / NCIMB 10678 / 9a</strain>
    </source>
</reference>
<dbReference type="Proteomes" id="UP000006094">
    <property type="component" value="Chromosome"/>
</dbReference>
<evidence type="ECO:0000313" key="4">
    <source>
        <dbReference type="EMBL" id="AFS79446.1"/>
    </source>
</evidence>
<evidence type="ECO:0000256" key="1">
    <source>
        <dbReference type="ARBA" id="ARBA00023122"/>
    </source>
</evidence>
<organism evidence="4 5">
    <name type="scientific">Gottschalkia acidurici (strain ATCC 7906 / DSM 604 / BCRC 14475 / CIP 104303 / KCTC 5404 / NCIMB 10678 / 9a)</name>
    <name type="common">Clostridium acidurici</name>
    <dbReference type="NCBI Taxonomy" id="1128398"/>
    <lineage>
        <taxon>Bacteria</taxon>
        <taxon>Bacillati</taxon>
        <taxon>Bacillota</taxon>
        <taxon>Tissierellia</taxon>
        <taxon>Tissierellales</taxon>
        <taxon>Gottschalkiaceae</taxon>
        <taxon>Gottschalkia</taxon>
    </lineage>
</organism>
<gene>
    <name evidence="4" type="ordered locus">Curi_c24510</name>
</gene>
<dbReference type="SUPFAM" id="SSF54631">
    <property type="entry name" value="CBS-domain pair"/>
    <property type="match status" value="1"/>
</dbReference>
<dbReference type="RefSeq" id="WP_014968580.1">
    <property type="nucleotide sequence ID" value="NC_018664.1"/>
</dbReference>
<dbReference type="InterPro" id="IPR046342">
    <property type="entry name" value="CBS_dom_sf"/>
</dbReference>
<dbReference type="OrthoDB" id="9790355at2"/>
<dbReference type="EMBL" id="CP003326">
    <property type="protein sequence ID" value="AFS79446.1"/>
    <property type="molecule type" value="Genomic_DNA"/>
</dbReference>
<dbReference type="HOGENOM" id="CLU_040681_9_0_9"/>
<dbReference type="eggNOG" id="COG0517">
    <property type="taxonomic scope" value="Bacteria"/>
</dbReference>
<evidence type="ECO:0000259" key="3">
    <source>
        <dbReference type="PROSITE" id="PS51371"/>
    </source>
</evidence>
<dbReference type="CDD" id="cd04586">
    <property type="entry name" value="CBS_pair_BON_assoc"/>
    <property type="match status" value="1"/>
</dbReference>